<dbReference type="EMBL" id="HBNS01028539">
    <property type="protein sequence ID" value="CAE4621572.1"/>
    <property type="molecule type" value="Transcribed_RNA"/>
</dbReference>
<dbReference type="Gene3D" id="3.60.21.10">
    <property type="match status" value="1"/>
</dbReference>
<protein>
    <recommendedName>
        <fullName evidence="2">5'-Nucleotidase C-terminal domain-containing protein</fullName>
    </recommendedName>
</protein>
<accession>A0A6V2HWG9</accession>
<evidence type="ECO:0000256" key="1">
    <source>
        <dbReference type="ARBA" id="ARBA00006654"/>
    </source>
</evidence>
<dbReference type="PANTHER" id="PTHR11575">
    <property type="entry name" value="5'-NUCLEOTIDASE-RELATED"/>
    <property type="match status" value="1"/>
</dbReference>
<dbReference type="EMBL" id="HBNS01028542">
    <property type="protein sequence ID" value="CAE4621578.1"/>
    <property type="molecule type" value="Transcribed_RNA"/>
</dbReference>
<dbReference type="AlphaFoldDB" id="A0A6V2HWG9"/>
<organism evidence="5">
    <name type="scientific">Ditylum brightwellii</name>
    <dbReference type="NCBI Taxonomy" id="49249"/>
    <lineage>
        <taxon>Eukaryota</taxon>
        <taxon>Sar</taxon>
        <taxon>Stramenopiles</taxon>
        <taxon>Ochrophyta</taxon>
        <taxon>Bacillariophyta</taxon>
        <taxon>Mediophyceae</taxon>
        <taxon>Lithodesmiophycidae</taxon>
        <taxon>Lithodesmiales</taxon>
        <taxon>Lithodesmiaceae</taxon>
        <taxon>Ditylum</taxon>
    </lineage>
</organism>
<gene>
    <name evidence="3" type="ORF">DBRI00130_LOCUS22423</name>
    <name evidence="4" type="ORF">DBRI00130_LOCUS22424</name>
    <name evidence="5" type="ORF">DBRI00130_LOCUS22426</name>
</gene>
<dbReference type="Pfam" id="PF02872">
    <property type="entry name" value="5_nucleotid_C"/>
    <property type="match status" value="1"/>
</dbReference>
<comment type="similarity">
    <text evidence="1">Belongs to the 5'-nucleotidase family.</text>
</comment>
<dbReference type="EMBL" id="HBNS01028540">
    <property type="protein sequence ID" value="CAE4621574.1"/>
    <property type="molecule type" value="Transcribed_RNA"/>
</dbReference>
<dbReference type="Gene3D" id="3.90.780.10">
    <property type="entry name" value="5'-Nucleotidase, C-terminal domain"/>
    <property type="match status" value="1"/>
</dbReference>
<feature type="domain" description="5'-Nucleotidase C-terminal" evidence="2">
    <location>
        <begin position="246"/>
        <end position="368"/>
    </location>
</feature>
<dbReference type="InterPro" id="IPR036907">
    <property type="entry name" value="5'-Nucleotdase_C_sf"/>
</dbReference>
<proteinExistence type="inferred from homology"/>
<dbReference type="SUPFAM" id="SSF56300">
    <property type="entry name" value="Metallo-dependent phosphatases"/>
    <property type="match status" value="1"/>
</dbReference>
<reference evidence="5" key="1">
    <citation type="submission" date="2021-01" db="EMBL/GenBank/DDBJ databases">
        <authorList>
            <person name="Corre E."/>
            <person name="Pelletier E."/>
            <person name="Niang G."/>
            <person name="Scheremetjew M."/>
            <person name="Finn R."/>
            <person name="Kale V."/>
            <person name="Holt S."/>
            <person name="Cochrane G."/>
            <person name="Meng A."/>
            <person name="Brown T."/>
            <person name="Cohen L."/>
        </authorList>
    </citation>
    <scope>NUCLEOTIDE SEQUENCE</scope>
    <source>
        <strain evidence="5">GSO104</strain>
    </source>
</reference>
<dbReference type="PANTHER" id="PTHR11575:SF48">
    <property type="entry name" value="5'-NUCLEOTIDASE"/>
    <property type="match status" value="1"/>
</dbReference>
<evidence type="ECO:0000313" key="5">
    <source>
        <dbReference type="EMBL" id="CAE4621578.1"/>
    </source>
</evidence>
<name>A0A6V2HWG9_9STRA</name>
<evidence type="ECO:0000313" key="4">
    <source>
        <dbReference type="EMBL" id="CAE4621574.1"/>
    </source>
</evidence>
<dbReference type="GO" id="GO:0016787">
    <property type="term" value="F:hydrolase activity"/>
    <property type="evidence" value="ECO:0007669"/>
    <property type="project" value="InterPro"/>
</dbReference>
<evidence type="ECO:0000313" key="3">
    <source>
        <dbReference type="EMBL" id="CAE4621572.1"/>
    </source>
</evidence>
<dbReference type="GO" id="GO:0009166">
    <property type="term" value="P:nucleotide catabolic process"/>
    <property type="evidence" value="ECO:0007669"/>
    <property type="project" value="InterPro"/>
</dbReference>
<dbReference type="InterPro" id="IPR008334">
    <property type="entry name" value="5'-Nucleotdase_C"/>
</dbReference>
<dbReference type="SUPFAM" id="SSF55816">
    <property type="entry name" value="5'-nucleotidase (syn. UDP-sugar hydrolase), C-terminal domain"/>
    <property type="match status" value="1"/>
</dbReference>
<dbReference type="InterPro" id="IPR029052">
    <property type="entry name" value="Metallo-depent_PP-like"/>
</dbReference>
<evidence type="ECO:0000259" key="2">
    <source>
        <dbReference type="Pfam" id="PF02872"/>
    </source>
</evidence>
<sequence length="552" mass="60944">MSTSLRGTQMLPILNECRIDAACLGNHDLDFGLEEFEQLRKECNFPWICSNAREKNTGRNLGGCEEFVVLDLGEGVKCLVLGLIEADWMSTLSTVDTNDVLYEDYNAYVTRRVPEITSEINGGVPFDLIVGATHMRMNNDYALAQGDGGKFHVDLILGGHDHHYEDTIKGERDIRILNSGTDFSGFTVVDIDLPESMDPQTTSPRPKLATRTEHVTIPQDGKEDLTVLESLEDAINEVNKTMDKPMGRTKEPLDARFGSIRTKETNISNFIADLLCIATNGQVAILNSGSLRADAILPAGELTVGDVCRILPMADETVVIQLTGSELIQALENGVSAYPSMEGRFPCVAGVRFEFDPSKEAGMRISPESVFVRRMPTAIEDQFGDEVPMRLSYNPSHGLVYVPLNDQNTATTDDTPAPIDPRASTTYVHRRKNFYDIPYDPIELGSSYTVVTKAYLADGKDGYDVFKDTPVIQDAENCPVLPTIVRNFFVGVKAMEQWSKVLPKSRGVLKAANKFFRMGSASFDEDGNQASLDPYAIRPVVDGRLRNVSSED</sequence>
<dbReference type="InterPro" id="IPR006179">
    <property type="entry name" value="5_nucleotidase/apyrase"/>
</dbReference>